<dbReference type="GO" id="GO:0005524">
    <property type="term" value="F:ATP binding"/>
    <property type="evidence" value="ECO:0007669"/>
    <property type="project" value="UniProtKB-KW"/>
</dbReference>
<dbReference type="InterPro" id="IPR050534">
    <property type="entry name" value="Coronavir_polyprotein_1ab"/>
</dbReference>
<dbReference type="InterPro" id="IPR027417">
    <property type="entry name" value="P-loop_NTPase"/>
</dbReference>
<dbReference type="GO" id="GO:0043139">
    <property type="term" value="F:5'-3' DNA helicase activity"/>
    <property type="evidence" value="ECO:0007669"/>
    <property type="project" value="TreeGrafter"/>
</dbReference>
<evidence type="ECO:0000256" key="1">
    <source>
        <dbReference type="ARBA" id="ARBA00007913"/>
    </source>
</evidence>
<evidence type="ECO:0000256" key="6">
    <source>
        <dbReference type="SAM" id="Coils"/>
    </source>
</evidence>
<evidence type="ECO:0000256" key="2">
    <source>
        <dbReference type="ARBA" id="ARBA00022741"/>
    </source>
</evidence>
<dbReference type="Pfam" id="PF13086">
    <property type="entry name" value="AAA_11"/>
    <property type="match status" value="1"/>
</dbReference>
<keyword evidence="4" id="KW-0347">Helicase</keyword>
<keyword evidence="2" id="KW-0547">Nucleotide-binding</keyword>
<dbReference type="InterPro" id="IPR041677">
    <property type="entry name" value="DNA2/NAM7_AAA_11"/>
</dbReference>
<evidence type="ECO:0000256" key="5">
    <source>
        <dbReference type="ARBA" id="ARBA00022840"/>
    </source>
</evidence>
<dbReference type="Proteomes" id="UP000003964">
    <property type="component" value="Unassembled WGS sequence"/>
</dbReference>
<feature type="coiled-coil region" evidence="6">
    <location>
        <begin position="474"/>
        <end position="553"/>
    </location>
</feature>
<keyword evidence="6" id="KW-0175">Coiled coil</keyword>
<keyword evidence="5 9" id="KW-0067">ATP-binding</keyword>
<dbReference type="Gene3D" id="3.40.50.300">
    <property type="entry name" value="P-loop containing nucleotide triphosphate hydrolases"/>
    <property type="match status" value="3"/>
</dbReference>
<evidence type="ECO:0000313" key="9">
    <source>
        <dbReference type="EMBL" id="EFG28331.2"/>
    </source>
</evidence>
<keyword evidence="3" id="KW-0378">Hydrolase</keyword>
<accession>D6LIV5</accession>
<evidence type="ECO:0000256" key="3">
    <source>
        <dbReference type="ARBA" id="ARBA00022801"/>
    </source>
</evidence>
<dbReference type="PANTHER" id="PTHR43788:SF8">
    <property type="entry name" value="DNA-BINDING PROTEIN SMUBP-2"/>
    <property type="match status" value="1"/>
</dbReference>
<evidence type="ECO:0000259" key="7">
    <source>
        <dbReference type="Pfam" id="PF13086"/>
    </source>
</evidence>
<dbReference type="EMBL" id="GG770383">
    <property type="protein sequence ID" value="EFG28331.2"/>
    <property type="molecule type" value="Genomic_DNA"/>
</dbReference>
<dbReference type="PANTHER" id="PTHR43788">
    <property type="entry name" value="DNA2/NAM7 HELICASE FAMILY MEMBER"/>
    <property type="match status" value="1"/>
</dbReference>
<organism evidence="9 10">
    <name type="scientific">Fusobacterium periodonticum 1_1_41FAA</name>
    <dbReference type="NCBI Taxonomy" id="469621"/>
    <lineage>
        <taxon>Bacteria</taxon>
        <taxon>Fusobacteriati</taxon>
        <taxon>Fusobacteriota</taxon>
        <taxon>Fusobacteriia</taxon>
        <taxon>Fusobacteriales</taxon>
        <taxon>Fusobacteriaceae</taxon>
        <taxon>Fusobacterium</taxon>
    </lineage>
</organism>
<dbReference type="Pfam" id="PF13087">
    <property type="entry name" value="AAA_12"/>
    <property type="match status" value="1"/>
</dbReference>
<dbReference type="GO" id="GO:0016787">
    <property type="term" value="F:hydrolase activity"/>
    <property type="evidence" value="ECO:0007669"/>
    <property type="project" value="UniProtKB-KW"/>
</dbReference>
<feature type="domain" description="DNA2/NAM7 helicase helicase" evidence="7">
    <location>
        <begin position="280"/>
        <end position="793"/>
    </location>
</feature>
<feature type="domain" description="DNA2/NAM7 helicase-like C-terminal" evidence="8">
    <location>
        <begin position="859"/>
        <end position="1034"/>
    </location>
</feature>
<name>D6LIV5_9FUSO</name>
<protein>
    <submittedName>
        <fullName evidence="9">ATP-binding protein</fullName>
    </submittedName>
</protein>
<dbReference type="SUPFAM" id="SSF52540">
    <property type="entry name" value="P-loop containing nucleoside triphosphate hydrolases"/>
    <property type="match status" value="1"/>
</dbReference>
<dbReference type="RefSeq" id="WP_008821567.1">
    <property type="nucleotide sequence ID" value="NZ_GG770383.1"/>
</dbReference>
<evidence type="ECO:0000256" key="4">
    <source>
        <dbReference type="ARBA" id="ARBA00022806"/>
    </source>
</evidence>
<proteinExistence type="inferred from homology"/>
<gene>
    <name evidence="9" type="ORF">HMPREF0400_01670</name>
</gene>
<dbReference type="InterPro" id="IPR041679">
    <property type="entry name" value="DNA2/NAM7-like_C"/>
</dbReference>
<dbReference type="AlphaFoldDB" id="D6LIV5"/>
<sequence length="1054" mass="122323">MNEIKRILNFWKELNLLTPISLEGSNFTKEEYLKKNGEKRKKYLSETLKISYFNGKEIRNLLEIVEDKYKNCSIEIGFGNIKNTYLYEKIGIEEDIVDGDGGKSFIFSFMVDSEKKYQEGSFSISKFVYILLKNLLSDDYKNIKEKIDTFNFRMEETLKSYSNQDIESLNNNLQNFTDFLLKELDVDILEKEKVFYFKLFYPNDDDKSSFLQMDFYTEDLENIKQKISEKSFLNNLIYSKLDRKDCYKVDDDVEFIQEITLPKNMPLGRWPSKHNPSLMQAVAINICTSKEYSPNIFSVNGPPGTGKTTLLKEIIADTIVEKANIISKLDLKDIKKVDIKEVKNYNQYSKIPDELKKLGIIVASNNNAAVENISKELPTAKDVFTDETLSGLFDINKRDDVYFTLASDEIFKNKEKDELEKTKTDEKDKKWGLISAPYGKGKNIKKLLEILPNVPEVGKKIDDFKFKLEDIPNLEEAKEKFNAKYEEVIKYRKRLNYYVNQFIKRRELGKNIKVYENNLKNLSEDIEKNLKDIEQKELILKDVEKEKKNLESSYSIFTKILKLLFGEKNPKILECKRRIVELNKEIISTSKDVTEKSKDRLSLETKINDFNCLKYINEEIIETYLVGDKEEQKNQWIKCLEERFYNDIAHNAESQAICPWGIEEFNKLREELFASSLQLIKAFILNSSEIKQNLKIFKELQDRKSSQKLGYSDKERKEAFKECFHTLNLLIPVLSTTFASVSRVFKDFEENELGMAIIDEAGQATPFSAMGLLYRANRCIIVGDPLQVEPVMTTPLTLIRNRAIKNGINELEKEFKVASNIYRYTSPSLSIQTLADSANLYYGKIGETEVGCPLVVHRRCLSPMFDISNRISYDNRMINKCMSDKKDKKYVLEKNEFIDVRGTEKGNKNHYVEEQGKKVIEIIKNSIKDRNIAIFDDKEFKNLYVISPFTTVINGLKNDIKKAFKDQDEKKVEDWCENCLGTVHKFQGKEADSVILLLGCDKKSENAAQWAAQAANILNVAATRAKKRFAIIGDLELWGELNFFKEAKEILNKE</sequence>
<reference evidence="9 10" key="1">
    <citation type="submission" date="2010-03" db="EMBL/GenBank/DDBJ databases">
        <title>The Genome Sequence of Fusobacterium sp. 1_1_41FAA.</title>
        <authorList>
            <consortium name="The Broad Institute Genome Sequencing Platform"/>
            <person name="Ward D."/>
            <person name="Earl A."/>
            <person name="Feldgarden M."/>
            <person name="Gevers D."/>
            <person name="Young S.K."/>
            <person name="Zeng Q."/>
            <person name="Koehrsen M."/>
            <person name="Alvarado L."/>
            <person name="Berlin A."/>
            <person name="Borenstein D."/>
            <person name="Chapman S."/>
            <person name="Chen Z."/>
            <person name="Engels R."/>
            <person name="Freedman E."/>
            <person name="Gellesch M."/>
            <person name="Goldberg J."/>
            <person name="Griggs A."/>
            <person name="Gujja S."/>
            <person name="Heilman E."/>
            <person name="Heiman D."/>
            <person name="Hepburn T."/>
            <person name="Howarth C."/>
            <person name="Jen D."/>
            <person name="Larson L."/>
            <person name="Mehta T."/>
            <person name="Park D."/>
            <person name="Pearson M."/>
            <person name="Richards J."/>
            <person name="Roberts A."/>
            <person name="Saif S."/>
            <person name="Shea T."/>
            <person name="Shenoy N."/>
            <person name="Sisk P."/>
            <person name="Stolte C."/>
            <person name="Sykes S."/>
            <person name="Walk T."/>
            <person name="White J."/>
            <person name="Yandava C."/>
            <person name="Strauss J.C."/>
            <person name="Ambrose C.E."/>
            <person name="Allen-Vercoe E."/>
            <person name="Haas B."/>
            <person name="Henn M.R."/>
            <person name="Nusbaum C."/>
            <person name="Birren B."/>
        </authorList>
    </citation>
    <scope>NUCLEOTIDE SEQUENCE [LARGE SCALE GENOMIC DNA]</scope>
    <source>
        <strain evidence="9 10">1_1_41FAA</strain>
    </source>
</reference>
<comment type="similarity">
    <text evidence="1">Belongs to the DNA2/NAM7 helicase family.</text>
</comment>
<evidence type="ECO:0000259" key="8">
    <source>
        <dbReference type="Pfam" id="PF13087"/>
    </source>
</evidence>
<evidence type="ECO:0000313" key="10">
    <source>
        <dbReference type="Proteomes" id="UP000003964"/>
    </source>
</evidence>